<feature type="transmembrane region" description="Helical" evidence="7">
    <location>
        <begin position="324"/>
        <end position="345"/>
    </location>
</feature>
<comment type="subcellular location">
    <subcellularLocation>
        <location evidence="1">Membrane</location>
        <topology evidence="1">Multi-pass membrane protein</topology>
    </subcellularLocation>
</comment>
<evidence type="ECO:0000313" key="8">
    <source>
        <dbReference type="EMBL" id="KAK4497913.1"/>
    </source>
</evidence>
<feature type="transmembrane region" description="Helical" evidence="7">
    <location>
        <begin position="116"/>
        <end position="139"/>
    </location>
</feature>
<dbReference type="PIRSF" id="PIRSF006060">
    <property type="entry name" value="AA_transporter"/>
    <property type="match status" value="1"/>
</dbReference>
<protein>
    <recommendedName>
        <fullName evidence="10">Amino acid transporter</fullName>
    </recommendedName>
</protein>
<keyword evidence="5 7" id="KW-0472">Membrane</keyword>
<feature type="region of interest" description="Disordered" evidence="6">
    <location>
        <begin position="31"/>
        <end position="75"/>
    </location>
</feature>
<gene>
    <name evidence="8" type="ORF">PRZ48_010568</name>
</gene>
<dbReference type="InterPro" id="IPR002293">
    <property type="entry name" value="AA/rel_permease1"/>
</dbReference>
<comment type="caution">
    <text evidence="8">The sequence shown here is derived from an EMBL/GenBank/DDBJ whole genome shotgun (WGS) entry which is preliminary data.</text>
</comment>
<feature type="transmembrane region" description="Helical" evidence="7">
    <location>
        <begin position="240"/>
        <end position="258"/>
    </location>
</feature>
<dbReference type="Gene3D" id="1.20.1740.10">
    <property type="entry name" value="Amino acid/polyamine transporter I"/>
    <property type="match status" value="1"/>
</dbReference>
<organism evidence="8 9">
    <name type="scientific">Zasmidium cellare</name>
    <name type="common">Wine cellar mold</name>
    <name type="synonym">Racodium cellare</name>
    <dbReference type="NCBI Taxonomy" id="395010"/>
    <lineage>
        <taxon>Eukaryota</taxon>
        <taxon>Fungi</taxon>
        <taxon>Dikarya</taxon>
        <taxon>Ascomycota</taxon>
        <taxon>Pezizomycotina</taxon>
        <taxon>Dothideomycetes</taxon>
        <taxon>Dothideomycetidae</taxon>
        <taxon>Mycosphaerellales</taxon>
        <taxon>Mycosphaerellaceae</taxon>
        <taxon>Zasmidium</taxon>
    </lineage>
</organism>
<feature type="transmembrane region" description="Helical" evidence="7">
    <location>
        <begin position="488"/>
        <end position="508"/>
    </location>
</feature>
<dbReference type="PANTHER" id="PTHR45649">
    <property type="entry name" value="AMINO-ACID PERMEASE BAT1"/>
    <property type="match status" value="1"/>
</dbReference>
<evidence type="ECO:0000256" key="1">
    <source>
        <dbReference type="ARBA" id="ARBA00004141"/>
    </source>
</evidence>
<keyword evidence="9" id="KW-1185">Reference proteome</keyword>
<evidence type="ECO:0000256" key="6">
    <source>
        <dbReference type="SAM" id="MobiDB-lite"/>
    </source>
</evidence>
<keyword evidence="4 7" id="KW-1133">Transmembrane helix</keyword>
<proteinExistence type="predicted"/>
<dbReference type="EMBL" id="JAXOVC010000008">
    <property type="protein sequence ID" value="KAK4497913.1"/>
    <property type="molecule type" value="Genomic_DNA"/>
</dbReference>
<evidence type="ECO:0000256" key="4">
    <source>
        <dbReference type="ARBA" id="ARBA00022989"/>
    </source>
</evidence>
<feature type="transmembrane region" description="Helical" evidence="7">
    <location>
        <begin position="416"/>
        <end position="436"/>
    </location>
</feature>
<reference evidence="8 9" key="1">
    <citation type="journal article" date="2023" name="G3 (Bethesda)">
        <title>A chromosome-level genome assembly of Zasmidium syzygii isolated from banana leaves.</title>
        <authorList>
            <person name="van Westerhoven A.C."/>
            <person name="Mehrabi R."/>
            <person name="Talebi R."/>
            <person name="Steentjes M.B.F."/>
            <person name="Corcolon B."/>
            <person name="Chong P.A."/>
            <person name="Kema G.H.J."/>
            <person name="Seidl M.F."/>
        </authorList>
    </citation>
    <scope>NUCLEOTIDE SEQUENCE [LARGE SCALE GENOMIC DNA]</scope>
    <source>
        <strain evidence="8 9">P124</strain>
    </source>
</reference>
<keyword evidence="3 7" id="KW-0812">Transmembrane</keyword>
<feature type="transmembrane region" description="Helical" evidence="7">
    <location>
        <begin position="84"/>
        <end position="104"/>
    </location>
</feature>
<evidence type="ECO:0000256" key="2">
    <source>
        <dbReference type="ARBA" id="ARBA00022448"/>
    </source>
</evidence>
<evidence type="ECO:0008006" key="10">
    <source>
        <dbReference type="Google" id="ProtNLM"/>
    </source>
</evidence>
<feature type="compositionally biased region" description="Basic and acidic residues" evidence="6">
    <location>
        <begin position="35"/>
        <end position="44"/>
    </location>
</feature>
<name>A0ABR0E8Z8_ZASCE</name>
<feature type="transmembrane region" description="Helical" evidence="7">
    <location>
        <begin position="210"/>
        <end position="228"/>
    </location>
</feature>
<sequence>MVALGHGESSLRRRSPEPVYRDNIQLKDASIHISEGSDSKREIDDGLPVYDDADSEDGRQQWGDSDQDKRDMQRMGKKQEFKRNFSLVSAIAFVSVYMATWEFVLVSLSVGFSNGGYAGLFWCFITTVLCYSTIVASLAEMESMAPTAGGQYHWVSEFAPPQYQRILSYASGWMSTLGWLASVASSTYVVTTQIEAMIQVTSPEYAFTRWQATLIMIAFTVITIFFNTWGAPILPSLETACLVGHVVGFFVVMIPLWVMCPKNSAHDVFVHFENNSGWSNMGTAYLISQVYVMYCNLGSDSVVHISEEVEDAGLVVPRAMWWSYLGNVFFGIIMLITMLFCLGPLDGVLNSDIPYLLLFNNTGSPALSVVLNVILFLLIYAGNITALATCAREVFAFARDKGLPFARTIGRMDPKWNIPFNSVYITSVAVAILSLINIGSTLAFNIIVSLSLLGLLSTYMISIGCVLLKRIKGEPLPPARWSLGRYGIAVNGFAFLYSAFIIVFSCFPTNLPVDLSTANWAPLVWVGVILISVAFYIAYGKRHYTAPVEFVEGRKAAGVGLQSS</sequence>
<evidence type="ECO:0000256" key="3">
    <source>
        <dbReference type="ARBA" id="ARBA00022692"/>
    </source>
</evidence>
<evidence type="ECO:0000256" key="5">
    <source>
        <dbReference type="ARBA" id="ARBA00023136"/>
    </source>
</evidence>
<accession>A0ABR0E8Z8</accession>
<feature type="transmembrane region" description="Helical" evidence="7">
    <location>
        <begin position="520"/>
        <end position="539"/>
    </location>
</feature>
<evidence type="ECO:0000313" key="9">
    <source>
        <dbReference type="Proteomes" id="UP001305779"/>
    </source>
</evidence>
<feature type="transmembrane region" description="Helical" evidence="7">
    <location>
        <begin position="442"/>
        <end position="468"/>
    </location>
</feature>
<evidence type="ECO:0000256" key="7">
    <source>
        <dbReference type="SAM" id="Phobius"/>
    </source>
</evidence>
<dbReference type="PANTHER" id="PTHR45649:SF4">
    <property type="entry name" value="TRANSPORTER, PUTATIVE (EUROFUNG)-RELATED"/>
    <property type="match status" value="1"/>
</dbReference>
<keyword evidence="2" id="KW-0813">Transport</keyword>
<feature type="transmembrane region" description="Helical" evidence="7">
    <location>
        <begin position="365"/>
        <end position="395"/>
    </location>
</feature>
<dbReference type="Pfam" id="PF13520">
    <property type="entry name" value="AA_permease_2"/>
    <property type="match status" value="1"/>
</dbReference>
<feature type="compositionally biased region" description="Basic and acidic residues" evidence="6">
    <location>
        <begin position="66"/>
        <end position="75"/>
    </location>
</feature>
<dbReference type="Proteomes" id="UP001305779">
    <property type="component" value="Unassembled WGS sequence"/>
</dbReference>